<protein>
    <submittedName>
        <fullName evidence="2">Uncharacterized protein</fullName>
    </submittedName>
</protein>
<evidence type="ECO:0000313" key="2">
    <source>
        <dbReference type="EMBL" id="CAD8682800.1"/>
    </source>
</evidence>
<organism evidence="2">
    <name type="scientific">Pyramimonas obovata</name>
    <dbReference type="NCBI Taxonomy" id="1411642"/>
    <lineage>
        <taxon>Eukaryota</taxon>
        <taxon>Viridiplantae</taxon>
        <taxon>Chlorophyta</taxon>
        <taxon>Pyramimonadophyceae</taxon>
        <taxon>Pyramimonadales</taxon>
        <taxon>Pyramimonadaceae</taxon>
        <taxon>Pyramimonas</taxon>
        <taxon>Pyramimonas incertae sedis</taxon>
    </lineage>
</organism>
<dbReference type="EMBL" id="HBFA01031967">
    <property type="protein sequence ID" value="CAD8682800.1"/>
    <property type="molecule type" value="Transcribed_RNA"/>
</dbReference>
<dbReference type="AlphaFoldDB" id="A0A7S0RN78"/>
<name>A0A7S0RN78_9CHLO</name>
<evidence type="ECO:0000256" key="1">
    <source>
        <dbReference type="SAM" id="MobiDB-lite"/>
    </source>
</evidence>
<feature type="region of interest" description="Disordered" evidence="1">
    <location>
        <begin position="61"/>
        <end position="92"/>
    </location>
</feature>
<reference evidence="2" key="1">
    <citation type="submission" date="2021-01" db="EMBL/GenBank/DDBJ databases">
        <authorList>
            <person name="Corre E."/>
            <person name="Pelletier E."/>
            <person name="Niang G."/>
            <person name="Scheremetjew M."/>
            <person name="Finn R."/>
            <person name="Kale V."/>
            <person name="Holt S."/>
            <person name="Cochrane G."/>
            <person name="Meng A."/>
            <person name="Brown T."/>
            <person name="Cohen L."/>
        </authorList>
    </citation>
    <scope>NUCLEOTIDE SEQUENCE</scope>
    <source>
        <strain evidence="2">CCMP722</strain>
    </source>
</reference>
<gene>
    <name evidence="2" type="ORF">POBO1169_LOCUS16098</name>
</gene>
<proteinExistence type="predicted"/>
<sequence length="344" mass="36726">MSHGLLCMPTLCTRVARREITSTSIVSALPPVVGRTALSKGVRRGCNATVKVSSPLRVFTKSSRQSYSSKRGAIRGPQAQYSSGGGPPEGNKKLGTADIVTIGGLLLTTVVGTVAIVYGSEEVQDLIYGDGLGGYSEGPSFGDITGAALWAGSLYFASPLQLLLLFLGRIDTDRPSDWVLKALGRGAGYDVDALSYEAPVAVRAATVSLFAVSGCATAWFFSWAFGDATWAVSTGLGACIAAAVYELGRPERLSVEEAEALEEQWQAFARWADERLERSGRCHFTEVNSAFRSEPGNGRFRTEETLGDTQIRNMIANWAPEATRSSAGYYKGLSVKPRADPFKA</sequence>
<accession>A0A7S0RN78</accession>